<accession>A0A4Y2EA72</accession>
<feature type="signal peptide" evidence="2">
    <location>
        <begin position="1"/>
        <end position="22"/>
    </location>
</feature>
<dbReference type="Proteomes" id="UP000499080">
    <property type="component" value="Unassembled WGS sequence"/>
</dbReference>
<sequence>MKETVAALFACFSWTAHYYVLACGGDPLNGWYISVPGACQSAGTSHGCGLLRGIKQGHSLGLALRVVTVPGVTHRRMGSSPNTKGKRRDCKSPEPVAAFPCWASWWAVPSGLTTM</sequence>
<evidence type="ECO:0000256" key="1">
    <source>
        <dbReference type="SAM" id="MobiDB-lite"/>
    </source>
</evidence>
<evidence type="ECO:0000256" key="2">
    <source>
        <dbReference type="SAM" id="SignalP"/>
    </source>
</evidence>
<protein>
    <submittedName>
        <fullName evidence="3">Uncharacterized protein</fullName>
    </submittedName>
</protein>
<keyword evidence="4" id="KW-1185">Reference proteome</keyword>
<gene>
    <name evidence="3" type="ORF">AVEN_191380_1</name>
</gene>
<comment type="caution">
    <text evidence="3">The sequence shown here is derived from an EMBL/GenBank/DDBJ whole genome shotgun (WGS) entry which is preliminary data.</text>
</comment>
<dbReference type="EMBL" id="BGPR01092142">
    <property type="protein sequence ID" value="GBM26073.1"/>
    <property type="molecule type" value="Genomic_DNA"/>
</dbReference>
<feature type="region of interest" description="Disordered" evidence="1">
    <location>
        <begin position="73"/>
        <end position="94"/>
    </location>
</feature>
<organism evidence="3 4">
    <name type="scientific">Araneus ventricosus</name>
    <name type="common">Orbweaver spider</name>
    <name type="synonym">Epeira ventricosa</name>
    <dbReference type="NCBI Taxonomy" id="182803"/>
    <lineage>
        <taxon>Eukaryota</taxon>
        <taxon>Metazoa</taxon>
        <taxon>Ecdysozoa</taxon>
        <taxon>Arthropoda</taxon>
        <taxon>Chelicerata</taxon>
        <taxon>Arachnida</taxon>
        <taxon>Araneae</taxon>
        <taxon>Araneomorphae</taxon>
        <taxon>Entelegynae</taxon>
        <taxon>Araneoidea</taxon>
        <taxon>Araneidae</taxon>
        <taxon>Araneus</taxon>
    </lineage>
</organism>
<feature type="chain" id="PRO_5021205830" evidence="2">
    <location>
        <begin position="23"/>
        <end position="115"/>
    </location>
</feature>
<dbReference type="AlphaFoldDB" id="A0A4Y2EA72"/>
<keyword evidence="2" id="KW-0732">Signal</keyword>
<name>A0A4Y2EA72_ARAVE</name>
<evidence type="ECO:0000313" key="3">
    <source>
        <dbReference type="EMBL" id="GBM26073.1"/>
    </source>
</evidence>
<reference evidence="3 4" key="1">
    <citation type="journal article" date="2019" name="Sci. Rep.">
        <title>Orb-weaving spider Araneus ventricosus genome elucidates the spidroin gene catalogue.</title>
        <authorList>
            <person name="Kono N."/>
            <person name="Nakamura H."/>
            <person name="Ohtoshi R."/>
            <person name="Moran D.A.P."/>
            <person name="Shinohara A."/>
            <person name="Yoshida Y."/>
            <person name="Fujiwara M."/>
            <person name="Mori M."/>
            <person name="Tomita M."/>
            <person name="Arakawa K."/>
        </authorList>
    </citation>
    <scope>NUCLEOTIDE SEQUENCE [LARGE SCALE GENOMIC DNA]</scope>
</reference>
<evidence type="ECO:0000313" key="4">
    <source>
        <dbReference type="Proteomes" id="UP000499080"/>
    </source>
</evidence>
<proteinExistence type="predicted"/>